<comment type="caution">
    <text evidence="5">The sequence shown here is derived from an EMBL/GenBank/DDBJ whole genome shotgun (WGS) entry which is preliminary data.</text>
</comment>
<dbReference type="Proteomes" id="UP000248926">
    <property type="component" value="Unassembled WGS sequence"/>
</dbReference>
<evidence type="ECO:0000259" key="4">
    <source>
        <dbReference type="Pfam" id="PF05567"/>
    </source>
</evidence>
<proteinExistence type="predicted"/>
<dbReference type="GO" id="GO:0046872">
    <property type="term" value="F:metal ion binding"/>
    <property type="evidence" value="ECO:0007669"/>
    <property type="project" value="UniProtKB-KW"/>
</dbReference>
<evidence type="ECO:0000256" key="3">
    <source>
        <dbReference type="SAM" id="SignalP"/>
    </source>
</evidence>
<dbReference type="AlphaFoldDB" id="A0A328P6V7"/>
<dbReference type="EMBL" id="NFZS01000001">
    <property type="protein sequence ID" value="RAO76502.1"/>
    <property type="molecule type" value="Genomic_DNA"/>
</dbReference>
<keyword evidence="1" id="KW-0479">Metal-binding</keyword>
<evidence type="ECO:0000256" key="2">
    <source>
        <dbReference type="ARBA" id="ARBA00022837"/>
    </source>
</evidence>
<evidence type="ECO:0000313" key="6">
    <source>
        <dbReference type="Proteomes" id="UP000248926"/>
    </source>
</evidence>
<sequence>MTLKRSPLSRLLSALACSTLLLTLPGLALGDDIDLYTGAPANGGKPNVLLAIDNAAAWDATVSIPAAANCPSWITGTKDADFIRCGLYKAVTGLGTNPLLAGKINMGLMMFALSPLNGGQFYYPANTPPTPPGALPLMDATGVAAFQSAIQNNLSVANKSNSNKVDEEMQEVWAYFAGKQGLSGTKYNSPLQPCQKSFVIYIANAVNNNDPKTPNGSPPSYTALQSAGATSAQLTTITIPPPYKNANKGNADQGNWADEWTRFMYQTDLSNGTNVNKQNIVTYTIAMSDGSNPDYVQFVGSMASNGGGKAFVIDITNPGALDQLVADLTQIFNEVQAVNSVFASVSLPVSVNGQGSYLNQIYVGMFRPDANGLPRWMGNLKQYQLGFTDSTNTSVQMEDAAGQPAISSAGTGFVSPNATSFWTSDTSASGDGPFLFANNTMTTNPVPNWPTAGFWSAPASTNAPAPASGVGGAYDAPDGEIVEKGGVGESMRIDYLVDQSKRTVYTCSTISNCATTFPMESFATSNTALSGTALGSTTTTPTAANLINWVRGTDNAGNETEPGPGGLVTVRPSIHGDVLHSRPAVVNYGGSTGVVVYYGSNDGMFHAINGNQPSTSATAPQGIGGVRPGGELWSFVAPEFFGKFQRLYNNNPKIKLYGSTDPTATPKDYFFDGTATVYQDLRVANSPKVYIFLSARRGGRFVYAFDVTDPTKPKFVWKITNTDIPELGQTWSQPKVALVKGYTNPVIIMGGGYDPAEDSDPAPAADTQGRAIVVLDALSGSVVWTASPTCPTGSTTCKTVAGMTRSIPADITLLDRNSDGYIDRLYAADVGGNIWRVDLEPNGATAPSGWAVTQLASLGGTGNNARKFFYPPDVTPTSSFDAVTAASGDREHPLYSSSTTAGTAYNVVNRFYMLRDTNTGTTVANNWTPITEATLTDETGASAGSVTPYSITSTTSGFYVTLNHSGEKAVNAPLTVAGYTYFGTNTPDVIGADSTKCYPNLGIARGYAINFLTGVGLNSDGFVVFSGGGFPPSPVFGLISIGSGSSTVITPVLIGGGNQTSPSGGNNTSVLGAQKISPPQLGKRKRTYWFIEGVK</sequence>
<name>A0A328P6V7_9GAMM</name>
<feature type="domain" description="PilY1 beta-propeller" evidence="4">
    <location>
        <begin position="666"/>
        <end position="839"/>
    </location>
</feature>
<organism evidence="5 6">
    <name type="scientific">Dyella jiangningensis</name>
    <dbReference type="NCBI Taxonomy" id="1379159"/>
    <lineage>
        <taxon>Bacteria</taxon>
        <taxon>Pseudomonadati</taxon>
        <taxon>Pseudomonadota</taxon>
        <taxon>Gammaproteobacteria</taxon>
        <taxon>Lysobacterales</taxon>
        <taxon>Rhodanobacteraceae</taxon>
        <taxon>Dyella</taxon>
    </lineage>
</organism>
<dbReference type="Pfam" id="PF05567">
    <property type="entry name" value="T4P_PilY1"/>
    <property type="match status" value="1"/>
</dbReference>
<reference evidence="5 6" key="1">
    <citation type="journal article" date="2018" name="Genet. Mol. Biol.">
        <title>The genome sequence of Dyella jiangningensis FCAV SCS01 from a lignocellulose-decomposing microbial consortium metagenome reveals potential for biotechnological applications.</title>
        <authorList>
            <person name="Desiderato J.G."/>
            <person name="Alvarenga D.O."/>
            <person name="Constancio M.T.L."/>
            <person name="Alves L.M.C."/>
            <person name="Varani A.M."/>
        </authorList>
    </citation>
    <scope>NUCLEOTIDE SEQUENCE [LARGE SCALE GENOMIC DNA]</scope>
    <source>
        <strain evidence="5 6">FCAV SCS01</strain>
    </source>
</reference>
<gene>
    <name evidence="5" type="ORF">CA260_00790</name>
</gene>
<evidence type="ECO:0000313" key="5">
    <source>
        <dbReference type="EMBL" id="RAO76502.1"/>
    </source>
</evidence>
<feature type="signal peptide" evidence="3">
    <location>
        <begin position="1"/>
        <end position="30"/>
    </location>
</feature>
<dbReference type="OrthoDB" id="7156875at2"/>
<dbReference type="InterPro" id="IPR008707">
    <property type="entry name" value="B-propeller_PilY1"/>
</dbReference>
<keyword evidence="2" id="KW-0106">Calcium</keyword>
<keyword evidence="3" id="KW-0732">Signal</keyword>
<keyword evidence="6" id="KW-1185">Reference proteome</keyword>
<evidence type="ECO:0000256" key="1">
    <source>
        <dbReference type="ARBA" id="ARBA00022723"/>
    </source>
</evidence>
<dbReference type="RefSeq" id="WP_111980579.1">
    <property type="nucleotide sequence ID" value="NZ_NFZS01000001.1"/>
</dbReference>
<feature type="chain" id="PRO_5016353720" evidence="3">
    <location>
        <begin position="31"/>
        <end position="1095"/>
    </location>
</feature>
<protein>
    <submittedName>
        <fullName evidence="5">Pilus assembly protein PilY</fullName>
    </submittedName>
</protein>
<accession>A0A328P6V7</accession>